<dbReference type="AlphaFoldDB" id="A0A011QKT4"/>
<keyword evidence="2" id="KW-1185">Reference proteome</keyword>
<dbReference type="eggNOG" id="COG1262">
    <property type="taxonomic scope" value="Bacteria"/>
</dbReference>
<comment type="caution">
    <text evidence="1">The sequence shown here is derived from an EMBL/GenBank/DDBJ whole genome shotgun (WGS) entry which is preliminary data.</text>
</comment>
<name>A0A011QKT4_ACCRE</name>
<sequence>MNKQVLIYETAVPLTRERHGQWSVEVGDDYGFSSEVNSVPIMTVEFSRAAGEYPIVLAGADGSVMPVVVLGMRGNENLYVDKQGNWQAKYIPAFIRRYPFVFASSEDGSTLTLCIDEAFAGFNQEGRGEKLFDDQGKPTTYVQKVLSFLQGYQTEFQRTQAFGKQLQDLNLLEAMQAEVTTESGQFLSLTGFSGISRSKLKGLSADALFNMAKNDELELAHLQLYSLQNFDVMQERLSNSSTGTALLKKNGKGHGDE</sequence>
<gene>
    <name evidence="1" type="ORF">AW11_01139</name>
</gene>
<reference evidence="1" key="1">
    <citation type="submission" date="2014-02" db="EMBL/GenBank/DDBJ databases">
        <title>Expanding our view of genomic diversity in Candidatus Accumulibacter clades.</title>
        <authorList>
            <person name="Skennerton C.T."/>
            <person name="Barr J.J."/>
            <person name="Slater F.R."/>
            <person name="Bond P.L."/>
            <person name="Tyson G.W."/>
        </authorList>
    </citation>
    <scope>NUCLEOTIDE SEQUENCE [LARGE SCALE GENOMIC DNA]</scope>
</reference>
<organism evidence="1 2">
    <name type="scientific">Accumulibacter regalis</name>
    <dbReference type="NCBI Taxonomy" id="522306"/>
    <lineage>
        <taxon>Bacteria</taxon>
        <taxon>Pseudomonadati</taxon>
        <taxon>Pseudomonadota</taxon>
        <taxon>Betaproteobacteria</taxon>
        <taxon>Candidatus Accumulibacter</taxon>
    </lineage>
</organism>
<dbReference type="Proteomes" id="UP000022141">
    <property type="component" value="Unassembled WGS sequence"/>
</dbReference>
<proteinExistence type="predicted"/>
<dbReference type="STRING" id="1454004.AW11_01139"/>
<evidence type="ECO:0000313" key="2">
    <source>
        <dbReference type="Proteomes" id="UP000022141"/>
    </source>
</evidence>
<dbReference type="InterPro" id="IPR010836">
    <property type="entry name" value="SapC"/>
</dbReference>
<protein>
    <submittedName>
        <fullName evidence="1">SapC</fullName>
    </submittedName>
</protein>
<dbReference type="PATRIC" id="fig|1454004.3.peg.1194"/>
<evidence type="ECO:0000313" key="1">
    <source>
        <dbReference type="EMBL" id="EXI89957.1"/>
    </source>
</evidence>
<dbReference type="EMBL" id="JEMY01000011">
    <property type="protein sequence ID" value="EXI89957.1"/>
    <property type="molecule type" value="Genomic_DNA"/>
</dbReference>
<dbReference type="Pfam" id="PF07277">
    <property type="entry name" value="SapC"/>
    <property type="match status" value="1"/>
</dbReference>
<accession>A0A011QKT4</accession>